<dbReference type="GO" id="GO:0004519">
    <property type="term" value="F:endonuclease activity"/>
    <property type="evidence" value="ECO:0007669"/>
    <property type="project" value="UniProtKB-KW"/>
</dbReference>
<dbReference type="InterPro" id="IPR043502">
    <property type="entry name" value="DNA/RNA_pol_sf"/>
</dbReference>
<evidence type="ECO:0000256" key="6">
    <source>
        <dbReference type="ARBA" id="ARBA00022759"/>
    </source>
</evidence>
<dbReference type="PROSITE" id="PS50878">
    <property type="entry name" value="RT_POL"/>
    <property type="match status" value="1"/>
</dbReference>
<sequence length="1208" mass="139872">MVNDYYDNSHGENITITKHDLDPGENVDKIYKGLHNDEKILLKNDLDPGEDYNSDRPDKILEFLRLDHLNGTEKENIINLVRRNSDRFYLPNEHLEGTTVVKHKIATNDEVPVHTKQYRFPPIHRQEITKQVDELLQKKIVEPSTSPYNSPVWIVPKKSDSMGNKKWRMVIDYRKINEKTLGDAYPLPNICDILDQLGGAKYFSVLDLASGFHQIPMDPADAHKTAFSTLHGHYQFSRMPFGLRNAPATFQRLMDQILTGLQGTELLVYMDDIVVYASSLREHDIKIEKLMKRLRAANLMLQPDKCEFLRHEVAYLGHIITDDGVRPDPQKIASVKNFPVPRNVKNVRQFLGLAGYYRRFIPDFSRIAKPLSDLLKKDRKFIWNEITQTAFDTLRELLCKEPILQFPDFTKDFILTTDASDYAIAGVLSQGLVGQDLPIAYASRVLNAAEKNYSTIEKELLAIVYCVAHFRPYLYERRFTLVTDHQPLTWIHRVKDPTSRLMRWRLKLEEYDYTVIYKSGILNKNADALSRNPIQSITYLSMHPVEKRPRLLFETGMFDDSDEELDEEDLEPPLKMPTSNRQTQQDVSDQSEDSDTSDDIFSARPPAKPPDLKQEKIVRFAEPINEPSEQILKNTNEIINEAINLSTEFELPNAHAENLIPSNQQPGTSGIHFELPESFYDDQDLSSEEEIELDEEDIDFIEDLQQEQELITSRNIQCRFKESNTPITNLDDNIIIFVTVDKNPLDNGAQELQQSNILPPLDELTLGRARIYPSMHPRKHLIVLPVKERLNVSLDENILHECLLSLRDAIIELNLCTISLRKFEKLDTIPWRQLYASLRDILAERPIVITYCHGFTTIPPVEERNAIIQEHHASAVGGHKGVTKTYLRIKERFNWANMKRDIQEFIRNCRSCQTMKLVRKKTRQPMILTDTPGRAFDKVALDIVGPFKTTPQGNTYVLTMQDLLTKYSIYAPIPHATAETTAEAFTNYFICRFGCPRSILTDQGSNFTSHLMKYMLKKFRIQHFRTTAYHPQSNGSLERSHMVLVEYLKCFMKKEEYWDEYIERASFSYNTSVHEGTGYTPHELIFGYPARIPSSFNCEEEPETYNGYLTNIFDRTRDLQETARANLIRAKEKSKNYYDRHINIVTFKADDYVFLLNEQKAGKFSKEYLGPYRVLEVLENGNVKIQKGNLTKVIHTNRIRKAYYSEPG</sequence>
<proteinExistence type="predicted"/>
<dbReference type="SUPFAM" id="SSF53098">
    <property type="entry name" value="Ribonuclease H-like"/>
    <property type="match status" value="1"/>
</dbReference>
<dbReference type="Gene3D" id="3.30.420.10">
    <property type="entry name" value="Ribonuclease H-like superfamily/Ribonuclease H"/>
    <property type="match status" value="1"/>
</dbReference>
<evidence type="ECO:0000259" key="11">
    <source>
        <dbReference type="PROSITE" id="PS50994"/>
    </source>
</evidence>
<dbReference type="Gene3D" id="3.10.10.10">
    <property type="entry name" value="HIV Type 1 Reverse Transcriptase, subunit A, domain 1"/>
    <property type="match status" value="1"/>
</dbReference>
<comment type="caution">
    <text evidence="12">The sequence shown here is derived from an EMBL/GenBank/DDBJ whole genome shotgun (WGS) entry which is preliminary data.</text>
</comment>
<accession>A0A0J7KIJ2</accession>
<evidence type="ECO:0000256" key="9">
    <source>
        <dbReference type="SAM" id="MobiDB-lite"/>
    </source>
</evidence>
<feature type="region of interest" description="Disordered" evidence="9">
    <location>
        <begin position="561"/>
        <end position="614"/>
    </location>
</feature>
<evidence type="ECO:0000313" key="12">
    <source>
        <dbReference type="EMBL" id="KMQ90041.1"/>
    </source>
</evidence>
<keyword evidence="13" id="KW-1185">Reference proteome</keyword>
<dbReference type="GO" id="GO:0015074">
    <property type="term" value="P:DNA integration"/>
    <property type="evidence" value="ECO:0007669"/>
    <property type="project" value="InterPro"/>
</dbReference>
<gene>
    <name evidence="12" type="ORF">RF55_10249</name>
</gene>
<evidence type="ECO:0000256" key="8">
    <source>
        <dbReference type="ARBA" id="ARBA00022918"/>
    </source>
</evidence>
<dbReference type="GO" id="GO:0042575">
    <property type="term" value="C:DNA polymerase complex"/>
    <property type="evidence" value="ECO:0007669"/>
    <property type="project" value="UniProtKB-ARBA"/>
</dbReference>
<dbReference type="Gene3D" id="3.30.70.270">
    <property type="match status" value="2"/>
</dbReference>
<keyword evidence="3" id="KW-0808">Transferase</keyword>
<dbReference type="InterPro" id="IPR000477">
    <property type="entry name" value="RT_dom"/>
</dbReference>
<dbReference type="InterPro" id="IPR043128">
    <property type="entry name" value="Rev_trsase/Diguanyl_cyclase"/>
</dbReference>
<dbReference type="STRING" id="67767.A0A0J7KIJ2"/>
<dbReference type="FunFam" id="3.30.420.10:FF:000032">
    <property type="entry name" value="Retrovirus-related Pol polyprotein from transposon 297-like Protein"/>
    <property type="match status" value="1"/>
</dbReference>
<dbReference type="SUPFAM" id="SSF56672">
    <property type="entry name" value="DNA/RNA polymerases"/>
    <property type="match status" value="1"/>
</dbReference>
<protein>
    <recommendedName>
        <fullName evidence="1">RNA-directed DNA polymerase</fullName>
        <ecNumber evidence="1">2.7.7.49</ecNumber>
    </recommendedName>
</protein>
<evidence type="ECO:0000259" key="10">
    <source>
        <dbReference type="PROSITE" id="PS50878"/>
    </source>
</evidence>
<evidence type="ECO:0000256" key="3">
    <source>
        <dbReference type="ARBA" id="ARBA00022679"/>
    </source>
</evidence>
<evidence type="ECO:0000256" key="7">
    <source>
        <dbReference type="ARBA" id="ARBA00022801"/>
    </source>
</evidence>
<dbReference type="PANTHER" id="PTHR37984:SF5">
    <property type="entry name" value="PROTEIN NYNRIN-LIKE"/>
    <property type="match status" value="1"/>
</dbReference>
<feature type="domain" description="Integrase catalytic" evidence="11">
    <location>
        <begin position="928"/>
        <end position="1089"/>
    </location>
</feature>
<dbReference type="InterPro" id="IPR041588">
    <property type="entry name" value="Integrase_H2C2"/>
</dbReference>
<dbReference type="InterPro" id="IPR036397">
    <property type="entry name" value="RNaseH_sf"/>
</dbReference>
<feature type="compositionally biased region" description="Acidic residues" evidence="9">
    <location>
        <begin position="589"/>
        <end position="598"/>
    </location>
</feature>
<dbReference type="FunFam" id="1.10.340.70:FF:000001">
    <property type="entry name" value="Retrovirus-related Pol polyprotein from transposon gypsy-like Protein"/>
    <property type="match status" value="1"/>
</dbReference>
<dbReference type="AlphaFoldDB" id="A0A0J7KIJ2"/>
<dbReference type="OrthoDB" id="7554945at2759"/>
<evidence type="ECO:0000256" key="1">
    <source>
        <dbReference type="ARBA" id="ARBA00012493"/>
    </source>
</evidence>
<organism evidence="12 13">
    <name type="scientific">Lasius niger</name>
    <name type="common">Black garden ant</name>
    <dbReference type="NCBI Taxonomy" id="67767"/>
    <lineage>
        <taxon>Eukaryota</taxon>
        <taxon>Metazoa</taxon>
        <taxon>Ecdysozoa</taxon>
        <taxon>Arthropoda</taxon>
        <taxon>Hexapoda</taxon>
        <taxon>Insecta</taxon>
        <taxon>Pterygota</taxon>
        <taxon>Neoptera</taxon>
        <taxon>Endopterygota</taxon>
        <taxon>Hymenoptera</taxon>
        <taxon>Apocrita</taxon>
        <taxon>Aculeata</taxon>
        <taxon>Formicoidea</taxon>
        <taxon>Formicidae</taxon>
        <taxon>Formicinae</taxon>
        <taxon>Lasius</taxon>
        <taxon>Lasius</taxon>
    </lineage>
</organism>
<feature type="domain" description="Reverse transcriptase" evidence="10">
    <location>
        <begin position="136"/>
        <end position="320"/>
    </location>
</feature>
<keyword evidence="7" id="KW-0378">Hydrolase</keyword>
<dbReference type="PROSITE" id="PS50994">
    <property type="entry name" value="INTEGRASE"/>
    <property type="match status" value="1"/>
</dbReference>
<dbReference type="Gene3D" id="1.10.340.70">
    <property type="match status" value="1"/>
</dbReference>
<feature type="compositionally biased region" description="Acidic residues" evidence="9">
    <location>
        <begin position="561"/>
        <end position="571"/>
    </location>
</feature>
<dbReference type="FunFam" id="3.30.70.270:FF:000020">
    <property type="entry name" value="Transposon Tf2-6 polyprotein-like Protein"/>
    <property type="match status" value="1"/>
</dbReference>
<keyword evidence="2" id="KW-0645">Protease</keyword>
<dbReference type="FunFam" id="3.10.10.10:FF:000007">
    <property type="entry name" value="Retrovirus-related Pol polyprotein from transposon 17.6-like Protein"/>
    <property type="match status" value="1"/>
</dbReference>
<evidence type="ECO:0000256" key="5">
    <source>
        <dbReference type="ARBA" id="ARBA00022722"/>
    </source>
</evidence>
<name>A0A0J7KIJ2_LASNI</name>
<evidence type="ECO:0000256" key="4">
    <source>
        <dbReference type="ARBA" id="ARBA00022695"/>
    </source>
</evidence>
<dbReference type="CDD" id="cd09274">
    <property type="entry name" value="RNase_HI_RT_Ty3"/>
    <property type="match status" value="1"/>
</dbReference>
<evidence type="ECO:0000313" key="13">
    <source>
        <dbReference type="Proteomes" id="UP000036403"/>
    </source>
</evidence>
<dbReference type="Proteomes" id="UP000036403">
    <property type="component" value="Unassembled WGS sequence"/>
</dbReference>
<dbReference type="Pfam" id="PF00665">
    <property type="entry name" value="rve"/>
    <property type="match status" value="1"/>
</dbReference>
<keyword evidence="8" id="KW-0695">RNA-directed DNA polymerase</keyword>
<dbReference type="InterPro" id="IPR050951">
    <property type="entry name" value="Retrovirus_Pol_polyprotein"/>
</dbReference>
<evidence type="ECO:0000256" key="2">
    <source>
        <dbReference type="ARBA" id="ARBA00022670"/>
    </source>
</evidence>
<dbReference type="GO" id="GO:0003676">
    <property type="term" value="F:nucleic acid binding"/>
    <property type="evidence" value="ECO:0007669"/>
    <property type="project" value="InterPro"/>
</dbReference>
<dbReference type="PANTHER" id="PTHR37984">
    <property type="entry name" value="PROTEIN CBG26694"/>
    <property type="match status" value="1"/>
</dbReference>
<keyword evidence="6 12" id="KW-0255">Endonuclease</keyword>
<dbReference type="InterPro" id="IPR012337">
    <property type="entry name" value="RNaseH-like_sf"/>
</dbReference>
<dbReference type="Pfam" id="PF17921">
    <property type="entry name" value="Integrase_H2C2"/>
    <property type="match status" value="1"/>
</dbReference>
<reference evidence="12 13" key="1">
    <citation type="submission" date="2015-04" db="EMBL/GenBank/DDBJ databases">
        <title>Lasius niger genome sequencing.</title>
        <authorList>
            <person name="Konorov E.A."/>
            <person name="Nikitin M.A."/>
            <person name="Kirill M.V."/>
            <person name="Chang P."/>
        </authorList>
    </citation>
    <scope>NUCLEOTIDE SEQUENCE [LARGE SCALE GENOMIC DNA]</scope>
    <source>
        <tissue evidence="12">Whole</tissue>
    </source>
</reference>
<dbReference type="Pfam" id="PF17917">
    <property type="entry name" value="RT_RNaseH"/>
    <property type="match status" value="1"/>
</dbReference>
<keyword evidence="5" id="KW-0540">Nuclease</keyword>
<dbReference type="GO" id="GO:0006508">
    <property type="term" value="P:proteolysis"/>
    <property type="evidence" value="ECO:0007669"/>
    <property type="project" value="UniProtKB-KW"/>
</dbReference>
<dbReference type="InterPro" id="IPR001584">
    <property type="entry name" value="Integrase_cat-core"/>
</dbReference>
<dbReference type="CDD" id="cd01647">
    <property type="entry name" value="RT_LTR"/>
    <property type="match status" value="1"/>
</dbReference>
<dbReference type="InterPro" id="IPR041373">
    <property type="entry name" value="RT_RNaseH"/>
</dbReference>
<dbReference type="PaxDb" id="67767-A0A0J7KIJ2"/>
<dbReference type="Pfam" id="PF00078">
    <property type="entry name" value="RVT_1"/>
    <property type="match status" value="1"/>
</dbReference>
<dbReference type="GO" id="GO:0003964">
    <property type="term" value="F:RNA-directed DNA polymerase activity"/>
    <property type="evidence" value="ECO:0007669"/>
    <property type="project" value="UniProtKB-KW"/>
</dbReference>
<keyword evidence="4" id="KW-0548">Nucleotidyltransferase</keyword>
<dbReference type="FunFam" id="3.10.20.370:FF:000001">
    <property type="entry name" value="Retrovirus-related Pol polyprotein from transposon 17.6-like protein"/>
    <property type="match status" value="1"/>
</dbReference>
<dbReference type="EMBL" id="LBMM01007099">
    <property type="protein sequence ID" value="KMQ90041.1"/>
    <property type="molecule type" value="Genomic_DNA"/>
</dbReference>
<dbReference type="GO" id="GO:0008233">
    <property type="term" value="F:peptidase activity"/>
    <property type="evidence" value="ECO:0007669"/>
    <property type="project" value="UniProtKB-KW"/>
</dbReference>
<dbReference type="EC" id="2.7.7.49" evidence="1"/>